<evidence type="ECO:0000313" key="2">
    <source>
        <dbReference type="Proteomes" id="UP000239757"/>
    </source>
</evidence>
<dbReference type="Proteomes" id="UP000239757">
    <property type="component" value="Unassembled WGS sequence"/>
</dbReference>
<dbReference type="OrthoDB" id="999103at2759"/>
<proteinExistence type="predicted"/>
<accession>A0A2P5WNB5</accession>
<reference evidence="1 2" key="1">
    <citation type="submission" date="2015-01" db="EMBL/GenBank/DDBJ databases">
        <title>Genome of allotetraploid Gossypium barbadense reveals genomic plasticity and fiber elongation in cotton evolution.</title>
        <authorList>
            <person name="Chen X."/>
            <person name="Liu X."/>
            <person name="Zhao B."/>
            <person name="Zheng H."/>
            <person name="Hu Y."/>
            <person name="Lu G."/>
            <person name="Yang C."/>
            <person name="Chen J."/>
            <person name="Shan C."/>
            <person name="Zhang L."/>
            <person name="Zhou Y."/>
            <person name="Wang L."/>
            <person name="Guo W."/>
            <person name="Bai Y."/>
            <person name="Ruan J."/>
            <person name="Shangguan X."/>
            <person name="Mao Y."/>
            <person name="Jiang J."/>
            <person name="Zhu Y."/>
            <person name="Lei J."/>
            <person name="Kang H."/>
            <person name="Chen S."/>
            <person name="He X."/>
            <person name="Wang R."/>
            <person name="Wang Y."/>
            <person name="Chen J."/>
            <person name="Wang L."/>
            <person name="Yu S."/>
            <person name="Wang B."/>
            <person name="Wei J."/>
            <person name="Song S."/>
            <person name="Lu X."/>
            <person name="Gao Z."/>
            <person name="Gu W."/>
            <person name="Deng X."/>
            <person name="Ma D."/>
            <person name="Wang S."/>
            <person name="Liang W."/>
            <person name="Fang L."/>
            <person name="Cai C."/>
            <person name="Zhu X."/>
            <person name="Zhou B."/>
            <person name="Zhang Y."/>
            <person name="Chen Z."/>
            <person name="Xu S."/>
            <person name="Zhu R."/>
            <person name="Wang S."/>
            <person name="Zhang T."/>
            <person name="Zhao G."/>
        </authorList>
    </citation>
    <scope>NUCLEOTIDE SEQUENCE [LARGE SCALE GENOMIC DNA]</scope>
    <source>
        <strain evidence="2">cv. Xinhai21</strain>
        <tissue evidence="1">Leaf</tissue>
    </source>
</reference>
<dbReference type="AlphaFoldDB" id="A0A2P5WNB5"/>
<evidence type="ECO:0008006" key="3">
    <source>
        <dbReference type="Google" id="ProtNLM"/>
    </source>
</evidence>
<sequence length="328" mass="37439">MGLGEICVKRIQRNYFLIELSDKEILDILEQREWSYLKEFFVNIEPWIAGKWGTQVSMGEKLSGMNNFEKIEMLISISQVQKLDEIIRGGDVRFSVSVREKGWSEESKNNFSQKEKSQVVADESMSESKSVIGLESEKLPDGDHDVVNGGILTEDDFSACRLNSGMDSPSGGHDGSVDFDEGLGSLDMEGKHLRKGNTLLPDQIYPNNHGIPKTNGRGLCQEIEEEFLNTVRDISNRRKVILREAKQTWELGKKLGLSVRGDERDVMEDTMQLEDYGRLSGVMSLWDKDYFEAICINYEVRFCAVEMGDKECLDIAVLECFEMWHWSY</sequence>
<name>A0A2P5WNB5_GOSBA</name>
<dbReference type="EMBL" id="KZ667042">
    <property type="protein sequence ID" value="PPR92572.1"/>
    <property type="molecule type" value="Genomic_DNA"/>
</dbReference>
<protein>
    <recommendedName>
        <fullName evidence="3">DUF4283 domain-containing protein</fullName>
    </recommendedName>
</protein>
<gene>
    <name evidence="1" type="ORF">GOBAR_AA28098</name>
</gene>
<organism evidence="1 2">
    <name type="scientific">Gossypium barbadense</name>
    <name type="common">Sea Island cotton</name>
    <name type="synonym">Hibiscus barbadensis</name>
    <dbReference type="NCBI Taxonomy" id="3634"/>
    <lineage>
        <taxon>Eukaryota</taxon>
        <taxon>Viridiplantae</taxon>
        <taxon>Streptophyta</taxon>
        <taxon>Embryophyta</taxon>
        <taxon>Tracheophyta</taxon>
        <taxon>Spermatophyta</taxon>
        <taxon>Magnoliopsida</taxon>
        <taxon>eudicotyledons</taxon>
        <taxon>Gunneridae</taxon>
        <taxon>Pentapetalae</taxon>
        <taxon>rosids</taxon>
        <taxon>malvids</taxon>
        <taxon>Malvales</taxon>
        <taxon>Malvaceae</taxon>
        <taxon>Malvoideae</taxon>
        <taxon>Gossypium</taxon>
    </lineage>
</organism>
<evidence type="ECO:0000313" key="1">
    <source>
        <dbReference type="EMBL" id="PPR92572.1"/>
    </source>
</evidence>